<dbReference type="EC" id="1.11.1.27" evidence="3"/>
<dbReference type="CDD" id="cd03013">
    <property type="entry name" value="PRX5_like"/>
    <property type="match status" value="1"/>
</dbReference>
<dbReference type="InterPro" id="IPR037944">
    <property type="entry name" value="PRX5-like"/>
</dbReference>
<reference evidence="5" key="1">
    <citation type="journal article" date="2021" name="Front. Microbiol.">
        <title>Comprehensive Comparative Genomics and Phenotyping of Methylobacterium Species.</title>
        <authorList>
            <person name="Alessa O."/>
            <person name="Ogura Y."/>
            <person name="Fujitani Y."/>
            <person name="Takami H."/>
            <person name="Hayashi T."/>
            <person name="Sahin N."/>
            <person name="Tani A."/>
        </authorList>
    </citation>
    <scope>NUCLEOTIDE SEQUENCE</scope>
    <source>
        <strain evidence="5">DSM 17168</strain>
    </source>
</reference>
<feature type="domain" description="Thioredoxin" evidence="4">
    <location>
        <begin position="3"/>
        <end position="160"/>
    </location>
</feature>
<protein>
    <recommendedName>
        <fullName evidence="3">Glutathione-dependent peroxiredoxin</fullName>
        <ecNumber evidence="3">1.11.1.27</ecNumber>
    </recommendedName>
</protein>
<keyword evidence="1 3" id="KW-0575">Peroxidase</keyword>
<dbReference type="PROSITE" id="PS51352">
    <property type="entry name" value="THIOREDOXIN_2"/>
    <property type="match status" value="1"/>
</dbReference>
<dbReference type="Pfam" id="PF08534">
    <property type="entry name" value="Redoxin"/>
    <property type="match status" value="1"/>
</dbReference>
<comment type="similarity">
    <text evidence="3">Belongs to the peroxiredoxin family. Prx5 subfamily.</text>
</comment>
<dbReference type="PANTHER" id="PTHR10430">
    <property type="entry name" value="PEROXIREDOXIN"/>
    <property type="match status" value="1"/>
</dbReference>
<keyword evidence="2 3" id="KW-0560">Oxidoreductase</keyword>
<proteinExistence type="inferred from homology"/>
<keyword evidence="3" id="KW-0676">Redox-active center</keyword>
<evidence type="ECO:0000313" key="5">
    <source>
        <dbReference type="EMBL" id="GJD99999.1"/>
    </source>
</evidence>
<gene>
    <name evidence="5" type="ORF">GMJLKIPL_1917</name>
</gene>
<dbReference type="SUPFAM" id="SSF52833">
    <property type="entry name" value="Thioredoxin-like"/>
    <property type="match status" value="1"/>
</dbReference>
<comment type="catalytic activity">
    <reaction evidence="3">
        <text>a hydroperoxide + 2 glutathione = an alcohol + glutathione disulfide + H2O</text>
        <dbReference type="Rhea" id="RHEA:62632"/>
        <dbReference type="ChEBI" id="CHEBI:15377"/>
        <dbReference type="ChEBI" id="CHEBI:30879"/>
        <dbReference type="ChEBI" id="CHEBI:35924"/>
        <dbReference type="ChEBI" id="CHEBI:57925"/>
        <dbReference type="ChEBI" id="CHEBI:58297"/>
        <dbReference type="EC" id="1.11.1.27"/>
    </reaction>
</comment>
<keyword evidence="3" id="KW-0049">Antioxidant</keyword>
<dbReference type="PANTHER" id="PTHR10430:SF16">
    <property type="entry name" value="PEROXIREDOXIN-5, MITOCHONDRIAL"/>
    <property type="match status" value="1"/>
</dbReference>
<dbReference type="InterPro" id="IPR013740">
    <property type="entry name" value="Redoxin"/>
</dbReference>
<dbReference type="RefSeq" id="WP_238234882.1">
    <property type="nucleotide sequence ID" value="NZ_BPQQ01000022.1"/>
</dbReference>
<accession>A0ABQ4S9Z9</accession>
<dbReference type="Proteomes" id="UP001055153">
    <property type="component" value="Unassembled WGS sequence"/>
</dbReference>
<sequence>MTIQVGDHLPQATFRVMSPDGPAAKTTDDVFKGRRIVLVAVPGAFTPTCHRNHLPGYVAKRQEILGRGIDGIAVTSVNDVFVLDAWSKQAGAEGIEFLADGNGDFAKAIGLDMDGTGFGLGVRSKRYAMLVDDGVVRALNVEDSPSKAEVSSAEALLKSL</sequence>
<evidence type="ECO:0000256" key="3">
    <source>
        <dbReference type="RuleBase" id="RU366011"/>
    </source>
</evidence>
<name>A0ABQ4S9Z9_9HYPH</name>
<evidence type="ECO:0000259" key="4">
    <source>
        <dbReference type="PROSITE" id="PS51352"/>
    </source>
</evidence>
<dbReference type="EMBL" id="BPQQ01000022">
    <property type="protein sequence ID" value="GJD99999.1"/>
    <property type="molecule type" value="Genomic_DNA"/>
</dbReference>
<dbReference type="InterPro" id="IPR013766">
    <property type="entry name" value="Thioredoxin_domain"/>
</dbReference>
<dbReference type="Gene3D" id="3.40.30.10">
    <property type="entry name" value="Glutaredoxin"/>
    <property type="match status" value="1"/>
</dbReference>
<evidence type="ECO:0000313" key="6">
    <source>
        <dbReference type="Proteomes" id="UP001055153"/>
    </source>
</evidence>
<keyword evidence="6" id="KW-1185">Reference proteome</keyword>
<reference evidence="5" key="2">
    <citation type="submission" date="2021-08" db="EMBL/GenBank/DDBJ databases">
        <authorList>
            <person name="Tani A."/>
            <person name="Ola A."/>
            <person name="Ogura Y."/>
            <person name="Katsura K."/>
            <person name="Hayashi T."/>
        </authorList>
    </citation>
    <scope>NUCLEOTIDE SEQUENCE</scope>
    <source>
        <strain evidence="5">DSM 17168</strain>
    </source>
</reference>
<dbReference type="InterPro" id="IPR036249">
    <property type="entry name" value="Thioredoxin-like_sf"/>
</dbReference>
<evidence type="ECO:0000256" key="2">
    <source>
        <dbReference type="ARBA" id="ARBA00023002"/>
    </source>
</evidence>
<organism evidence="5 6">
    <name type="scientific">Methylobacterium isbiliense</name>
    <dbReference type="NCBI Taxonomy" id="315478"/>
    <lineage>
        <taxon>Bacteria</taxon>
        <taxon>Pseudomonadati</taxon>
        <taxon>Pseudomonadota</taxon>
        <taxon>Alphaproteobacteria</taxon>
        <taxon>Hyphomicrobiales</taxon>
        <taxon>Methylobacteriaceae</taxon>
        <taxon>Methylobacterium</taxon>
    </lineage>
</organism>
<evidence type="ECO:0000256" key="1">
    <source>
        <dbReference type="ARBA" id="ARBA00022559"/>
    </source>
</evidence>
<comment type="caution">
    <text evidence="5">The sequence shown here is derived from an EMBL/GenBank/DDBJ whole genome shotgun (WGS) entry which is preliminary data.</text>
</comment>
<comment type="function">
    <text evidence="3">Thiol-specific peroxidase that catalyzes the reduction of hydrogen peroxide and organic hydroperoxides to water and alcohols, respectively. Plays a role in cell protection against oxidative stress by detoxifying peroxides.</text>
</comment>